<dbReference type="EMBL" id="FNFO01000001">
    <property type="protein sequence ID" value="SDJ75147.1"/>
    <property type="molecule type" value="Genomic_DNA"/>
</dbReference>
<dbReference type="InterPro" id="IPR026259">
    <property type="entry name" value="MauG/Cytc_peroxidase"/>
</dbReference>
<evidence type="ECO:0000256" key="4">
    <source>
        <dbReference type="ARBA" id="ARBA00022729"/>
    </source>
</evidence>
<dbReference type="InterPro" id="IPR051395">
    <property type="entry name" value="Cytochrome_c_Peroxidase/MauG"/>
</dbReference>
<dbReference type="GO" id="GO:0009055">
    <property type="term" value="F:electron transfer activity"/>
    <property type="evidence" value="ECO:0007669"/>
    <property type="project" value="InterPro"/>
</dbReference>
<dbReference type="PROSITE" id="PS51007">
    <property type="entry name" value="CYTC"/>
    <property type="match status" value="1"/>
</dbReference>
<keyword evidence="2 8" id="KW-0349">Heme</keyword>
<dbReference type="RefSeq" id="WP_089679003.1">
    <property type="nucleotide sequence ID" value="NZ_FNFO01000001.1"/>
</dbReference>
<dbReference type="InterPro" id="IPR009056">
    <property type="entry name" value="Cyt_c-like_dom"/>
</dbReference>
<feature type="binding site" description="axial binding residue" evidence="9">
    <location>
        <position position="103"/>
    </location>
    <ligand>
        <name>heme c</name>
        <dbReference type="ChEBI" id="CHEBI:61717"/>
        <label>1</label>
    </ligand>
    <ligandPart>
        <name>Fe</name>
        <dbReference type="ChEBI" id="CHEBI:18248"/>
    </ligandPart>
</feature>
<dbReference type="Gene3D" id="1.10.760.10">
    <property type="entry name" value="Cytochrome c-like domain"/>
    <property type="match status" value="2"/>
</dbReference>
<evidence type="ECO:0000256" key="5">
    <source>
        <dbReference type="ARBA" id="ARBA00022764"/>
    </source>
</evidence>
<evidence type="ECO:0000256" key="9">
    <source>
        <dbReference type="PIRSR" id="PIRSR000294-2"/>
    </source>
</evidence>
<dbReference type="PANTHER" id="PTHR30600:SF10">
    <property type="entry name" value="BLL6722 PROTEIN"/>
    <property type="match status" value="1"/>
</dbReference>
<keyword evidence="5" id="KW-0574">Periplasm</keyword>
<protein>
    <submittedName>
        <fullName evidence="11">Cytochrome c peroxidase</fullName>
    </submittedName>
</protein>
<organism evidence="11 12">
    <name type="scientific">Catalinimonas alkaloidigena</name>
    <dbReference type="NCBI Taxonomy" id="1075417"/>
    <lineage>
        <taxon>Bacteria</taxon>
        <taxon>Pseudomonadati</taxon>
        <taxon>Bacteroidota</taxon>
        <taxon>Cytophagia</taxon>
        <taxon>Cytophagales</taxon>
        <taxon>Catalimonadaceae</taxon>
        <taxon>Catalinimonas</taxon>
    </lineage>
</organism>
<gene>
    <name evidence="11" type="ORF">SAMN05421823_10113</name>
</gene>
<proteinExistence type="predicted"/>
<dbReference type="GO" id="GO:0004130">
    <property type="term" value="F:cytochrome-c peroxidase activity"/>
    <property type="evidence" value="ECO:0007669"/>
    <property type="project" value="TreeGrafter"/>
</dbReference>
<name>A0A1G8WAP7_9BACT</name>
<evidence type="ECO:0000256" key="7">
    <source>
        <dbReference type="ARBA" id="ARBA00023004"/>
    </source>
</evidence>
<dbReference type="Pfam" id="PF03150">
    <property type="entry name" value="CCP_MauG"/>
    <property type="match status" value="1"/>
</dbReference>
<evidence type="ECO:0000256" key="3">
    <source>
        <dbReference type="ARBA" id="ARBA00022723"/>
    </source>
</evidence>
<feature type="binding site" description="covalent" evidence="8">
    <location>
        <position position="99"/>
    </location>
    <ligand>
        <name>heme c</name>
        <dbReference type="ChEBI" id="CHEBI:61717"/>
        <label>1</label>
    </ligand>
</feature>
<dbReference type="InterPro" id="IPR036909">
    <property type="entry name" value="Cyt_c-like_dom_sf"/>
</dbReference>
<accession>A0A1G8WAP7</accession>
<feature type="binding site" description="covalent" evidence="8">
    <location>
        <position position="252"/>
    </location>
    <ligand>
        <name>heme c</name>
        <dbReference type="ChEBI" id="CHEBI:61717"/>
        <label>2</label>
    </ligand>
</feature>
<dbReference type="GO" id="GO:0046872">
    <property type="term" value="F:metal ion binding"/>
    <property type="evidence" value="ECO:0007669"/>
    <property type="project" value="UniProtKB-KW"/>
</dbReference>
<comment type="cofactor">
    <cofactor evidence="8">
        <name>heme</name>
        <dbReference type="ChEBI" id="CHEBI:30413"/>
    </cofactor>
    <text evidence="8">Binds 2 heme groups.</text>
</comment>
<feature type="domain" description="Cytochrome c" evidence="10">
    <location>
        <begin position="228"/>
        <end position="382"/>
    </location>
</feature>
<dbReference type="GO" id="GO:0020037">
    <property type="term" value="F:heme binding"/>
    <property type="evidence" value="ECO:0007669"/>
    <property type="project" value="InterPro"/>
</dbReference>
<sequence length="399" mass="44325">MVRSLLPAVRWTTFFRRNSFRVVAGACLLVGVLSSCRETATPEEEPLPEAKPVELTLPPYFSRKNIFDNPANPLTDQGIALGRMLFYDTRLSADGTVACATCHQQEHAFADTEARAVGIGGQVGRRSSMSLANLLWVNRLFWDGRVATLEEQALHPIQDPLEMGSTPEELARKLQGLDDYPRRFQIAFGTDQISPDLITRALAQFQRTLISADSKYDRYLRGEAQLTEQEERGLLLFQTHPEPTIGLRGGNCGDCHVGVTFGGDATEFRGFFNNGITTGFTSAADLGREAQTGDSLDRGRFRAPSLRNIALTAPYMHDGRFQTLEEVLDHYNQPDLFGRPNVDLLIRQGTNDPYADGRTPGRSLMLTDQEKADIVAFLHTLTDTTFIHNPDFADPSQSE</sequence>
<evidence type="ECO:0000259" key="10">
    <source>
        <dbReference type="PROSITE" id="PS51007"/>
    </source>
</evidence>
<evidence type="ECO:0000256" key="8">
    <source>
        <dbReference type="PIRSR" id="PIRSR000294-1"/>
    </source>
</evidence>
<evidence type="ECO:0000313" key="11">
    <source>
        <dbReference type="EMBL" id="SDJ75147.1"/>
    </source>
</evidence>
<dbReference type="AlphaFoldDB" id="A0A1G8WAP7"/>
<evidence type="ECO:0000256" key="6">
    <source>
        <dbReference type="ARBA" id="ARBA00023002"/>
    </source>
</evidence>
<keyword evidence="6" id="KW-0560">Oxidoreductase</keyword>
<dbReference type="STRING" id="1075417.SAMN05421823_10113"/>
<keyword evidence="7 9" id="KW-0408">Iron</keyword>
<comment type="PTM">
    <text evidence="8">Binds 2 heme groups per subunit.</text>
</comment>
<evidence type="ECO:0000256" key="1">
    <source>
        <dbReference type="ARBA" id="ARBA00004418"/>
    </source>
</evidence>
<dbReference type="PANTHER" id="PTHR30600">
    <property type="entry name" value="CYTOCHROME C PEROXIDASE-RELATED"/>
    <property type="match status" value="1"/>
</dbReference>
<feature type="binding site" description="covalent" evidence="8">
    <location>
        <position position="102"/>
    </location>
    <ligand>
        <name>heme c</name>
        <dbReference type="ChEBI" id="CHEBI:61717"/>
        <label>1</label>
    </ligand>
</feature>
<dbReference type="OrthoDB" id="9805202at2"/>
<evidence type="ECO:0000256" key="2">
    <source>
        <dbReference type="ARBA" id="ARBA00022617"/>
    </source>
</evidence>
<keyword evidence="11" id="KW-0575">Peroxidase</keyword>
<dbReference type="SUPFAM" id="SSF46626">
    <property type="entry name" value="Cytochrome c"/>
    <property type="match status" value="2"/>
</dbReference>
<comment type="subcellular location">
    <subcellularLocation>
        <location evidence="1">Periplasm</location>
    </subcellularLocation>
</comment>
<evidence type="ECO:0000313" key="12">
    <source>
        <dbReference type="Proteomes" id="UP000198510"/>
    </source>
</evidence>
<feature type="binding site" description="axial binding residue" evidence="9">
    <location>
        <position position="256"/>
    </location>
    <ligand>
        <name>heme c</name>
        <dbReference type="ChEBI" id="CHEBI:61717"/>
        <label>2</label>
    </ligand>
    <ligandPart>
        <name>Fe</name>
        <dbReference type="ChEBI" id="CHEBI:18248"/>
    </ligandPart>
</feature>
<keyword evidence="12" id="KW-1185">Reference proteome</keyword>
<dbReference type="GO" id="GO:0042597">
    <property type="term" value="C:periplasmic space"/>
    <property type="evidence" value="ECO:0007669"/>
    <property type="project" value="UniProtKB-SubCell"/>
</dbReference>
<keyword evidence="3 9" id="KW-0479">Metal-binding</keyword>
<feature type="binding site" description="covalent" evidence="8">
    <location>
        <position position="255"/>
    </location>
    <ligand>
        <name>heme c</name>
        <dbReference type="ChEBI" id="CHEBI:61717"/>
        <label>2</label>
    </ligand>
</feature>
<dbReference type="Proteomes" id="UP000198510">
    <property type="component" value="Unassembled WGS sequence"/>
</dbReference>
<dbReference type="PIRSF" id="PIRSF000294">
    <property type="entry name" value="Cytochrome-c_peroxidase"/>
    <property type="match status" value="1"/>
</dbReference>
<keyword evidence="4" id="KW-0732">Signal</keyword>
<reference evidence="11 12" key="1">
    <citation type="submission" date="2016-10" db="EMBL/GenBank/DDBJ databases">
        <authorList>
            <person name="de Groot N.N."/>
        </authorList>
    </citation>
    <scope>NUCLEOTIDE SEQUENCE [LARGE SCALE GENOMIC DNA]</scope>
    <source>
        <strain evidence="11 12">DSM 25186</strain>
    </source>
</reference>
<dbReference type="InterPro" id="IPR004852">
    <property type="entry name" value="Di-haem_cyt_c_peroxidsae"/>
</dbReference>